<dbReference type="Pfam" id="PF00364">
    <property type="entry name" value="Biotin_lipoyl"/>
    <property type="match status" value="1"/>
</dbReference>
<feature type="domain" description="Lipoyl-binding" evidence="4">
    <location>
        <begin position="76"/>
        <end position="152"/>
    </location>
</feature>
<dbReference type="InterPro" id="IPR000089">
    <property type="entry name" value="Biotin_lipoyl"/>
</dbReference>
<protein>
    <recommendedName>
        <fullName evidence="1">Biotin carboxyl carrier protein of acetyl-CoA carboxylase</fullName>
    </recommendedName>
</protein>
<reference evidence="5" key="1">
    <citation type="submission" date="2018-05" db="EMBL/GenBank/DDBJ databases">
        <authorList>
            <person name="Lanie J.A."/>
            <person name="Ng W.-L."/>
            <person name="Kazmierczak K.M."/>
            <person name="Andrzejewski T.M."/>
            <person name="Davidsen T.M."/>
            <person name="Wayne K.J."/>
            <person name="Tettelin H."/>
            <person name="Glass J.I."/>
            <person name="Rusch D."/>
            <person name="Podicherti R."/>
            <person name="Tsui H.-C.T."/>
            <person name="Winkler M.E."/>
        </authorList>
    </citation>
    <scope>NUCLEOTIDE SEQUENCE</scope>
</reference>
<organism evidence="5">
    <name type="scientific">marine metagenome</name>
    <dbReference type="NCBI Taxonomy" id="408172"/>
    <lineage>
        <taxon>unclassified sequences</taxon>
        <taxon>metagenomes</taxon>
        <taxon>ecological metagenomes</taxon>
    </lineage>
</organism>
<feature type="region of interest" description="Disordered" evidence="3">
    <location>
        <begin position="23"/>
        <end position="71"/>
    </location>
</feature>
<dbReference type="SUPFAM" id="SSF51230">
    <property type="entry name" value="Single hybrid motif"/>
    <property type="match status" value="1"/>
</dbReference>
<evidence type="ECO:0000256" key="1">
    <source>
        <dbReference type="ARBA" id="ARBA00017562"/>
    </source>
</evidence>
<dbReference type="GO" id="GO:0009317">
    <property type="term" value="C:acetyl-CoA carboxylase complex"/>
    <property type="evidence" value="ECO:0007669"/>
    <property type="project" value="InterPro"/>
</dbReference>
<evidence type="ECO:0000256" key="2">
    <source>
        <dbReference type="ARBA" id="ARBA00023267"/>
    </source>
</evidence>
<dbReference type="GO" id="GO:0003989">
    <property type="term" value="F:acetyl-CoA carboxylase activity"/>
    <property type="evidence" value="ECO:0007669"/>
    <property type="project" value="InterPro"/>
</dbReference>
<dbReference type="GO" id="GO:0006633">
    <property type="term" value="P:fatty acid biosynthetic process"/>
    <property type="evidence" value="ECO:0007669"/>
    <property type="project" value="InterPro"/>
</dbReference>
<name>A0A382CF93_9ZZZZ</name>
<accession>A0A382CF93</accession>
<dbReference type="PROSITE" id="PS50968">
    <property type="entry name" value="BIOTINYL_LIPOYL"/>
    <property type="match status" value="1"/>
</dbReference>
<dbReference type="AlphaFoldDB" id="A0A382CF93"/>
<keyword evidence="2" id="KW-0092">Biotin</keyword>
<dbReference type="CDD" id="cd06850">
    <property type="entry name" value="biotinyl_domain"/>
    <property type="match status" value="1"/>
</dbReference>
<dbReference type="PANTHER" id="PTHR45266">
    <property type="entry name" value="OXALOACETATE DECARBOXYLASE ALPHA CHAIN"/>
    <property type="match status" value="1"/>
</dbReference>
<dbReference type="PANTHER" id="PTHR45266:SF3">
    <property type="entry name" value="OXALOACETATE DECARBOXYLASE ALPHA CHAIN"/>
    <property type="match status" value="1"/>
</dbReference>
<evidence type="ECO:0000259" key="4">
    <source>
        <dbReference type="PROSITE" id="PS50968"/>
    </source>
</evidence>
<dbReference type="InterPro" id="IPR011053">
    <property type="entry name" value="Single_hybrid_motif"/>
</dbReference>
<proteinExistence type="predicted"/>
<feature type="non-terminal residue" evidence="5">
    <location>
        <position position="1"/>
    </location>
</feature>
<dbReference type="InterPro" id="IPR001249">
    <property type="entry name" value="AcCoA_biotinCC"/>
</dbReference>
<gene>
    <name evidence="5" type="ORF">METZ01_LOCUS176831</name>
</gene>
<dbReference type="NCBIfam" id="TIGR00531">
    <property type="entry name" value="BCCP"/>
    <property type="match status" value="1"/>
</dbReference>
<dbReference type="PRINTS" id="PR01071">
    <property type="entry name" value="ACOABIOTINCC"/>
</dbReference>
<sequence>VDIRKIKKLIELLEESALTEIEISEGEESIRLSRSSPLDPAESTTTNPLPARLTETPSPSPESSSIAATLEDLPGTVPVVSPMVGTFYAAPNPESSPYVKTGSEVTVGDTLCVIEAMKIFNHVDAECSGVIRKILKNSGDPVEFGETLFLIETLTEENAT</sequence>
<dbReference type="InterPro" id="IPR050709">
    <property type="entry name" value="Biotin_Carboxyl_Carrier/Decarb"/>
</dbReference>
<dbReference type="EMBL" id="UINC01033932">
    <property type="protein sequence ID" value="SVB23977.1"/>
    <property type="molecule type" value="Genomic_DNA"/>
</dbReference>
<feature type="compositionally biased region" description="Low complexity" evidence="3">
    <location>
        <begin position="54"/>
        <end position="65"/>
    </location>
</feature>
<dbReference type="Gene3D" id="2.40.50.100">
    <property type="match status" value="1"/>
</dbReference>
<evidence type="ECO:0000313" key="5">
    <source>
        <dbReference type="EMBL" id="SVB23977.1"/>
    </source>
</evidence>
<evidence type="ECO:0000256" key="3">
    <source>
        <dbReference type="SAM" id="MobiDB-lite"/>
    </source>
</evidence>